<accession>A0AAJ5VY69</accession>
<evidence type="ECO:0000313" key="2">
    <source>
        <dbReference type="Proteomes" id="UP001217476"/>
    </source>
</evidence>
<dbReference type="GO" id="GO:0016788">
    <property type="term" value="F:hydrolase activity, acting on ester bonds"/>
    <property type="evidence" value="ECO:0007669"/>
    <property type="project" value="UniProtKB-ARBA"/>
</dbReference>
<dbReference type="Proteomes" id="UP001217476">
    <property type="component" value="Chromosome"/>
</dbReference>
<name>A0AAJ5VY69_9HYPH</name>
<dbReference type="SUPFAM" id="SSF52266">
    <property type="entry name" value="SGNH hydrolase"/>
    <property type="match status" value="1"/>
</dbReference>
<dbReference type="InterPro" id="IPR036514">
    <property type="entry name" value="SGNH_hydro_sf"/>
</dbReference>
<proteinExistence type="predicted"/>
<dbReference type="Gene3D" id="3.40.50.1110">
    <property type="entry name" value="SGNH hydrolase"/>
    <property type="match status" value="1"/>
</dbReference>
<sequence>MFQAIRTIALAVILFGLILFVPPLNTMLYQGVQTIRDVFDQRPERRILFIGNSRTFYNNMPQTVLRMVEGAGGPDKLHVEMYAKSGVSLETHWADPQVQALLAERWDDVIIQAQSTGQYSAEHSGQLWQTATKFIDAARAAGAEPAMFVTWRYTALCPPGQGMPQAAKSLDPAGYANMHRNIQIQHARLAEETGVALVNVGQFWEGLQGETGVFHLYDDCNHPSAYGSYLSALMFYNYFTGGTVGDVGYRPDAVPPDQAWYIRGLVSNYLGESAGS</sequence>
<evidence type="ECO:0000313" key="1">
    <source>
        <dbReference type="EMBL" id="WEK05627.1"/>
    </source>
</evidence>
<gene>
    <name evidence="1" type="ORF">P0Y65_05060</name>
</gene>
<dbReference type="AlphaFoldDB" id="A0AAJ5VY69"/>
<dbReference type="EMBL" id="CP119312">
    <property type="protein sequence ID" value="WEK05627.1"/>
    <property type="molecule type" value="Genomic_DNA"/>
</dbReference>
<protein>
    <recommendedName>
        <fullName evidence="3">SGNH/GDSL hydrolase family protein</fullName>
    </recommendedName>
</protein>
<organism evidence="1 2">
    <name type="scientific">Candidatus Devosia phytovorans</name>
    <dbReference type="NCBI Taxonomy" id="3121372"/>
    <lineage>
        <taxon>Bacteria</taxon>
        <taxon>Pseudomonadati</taxon>
        <taxon>Pseudomonadota</taxon>
        <taxon>Alphaproteobacteria</taxon>
        <taxon>Hyphomicrobiales</taxon>
        <taxon>Devosiaceae</taxon>
        <taxon>Devosia</taxon>
    </lineage>
</organism>
<evidence type="ECO:0008006" key="3">
    <source>
        <dbReference type="Google" id="ProtNLM"/>
    </source>
</evidence>
<reference evidence="1" key="1">
    <citation type="submission" date="2023-03" db="EMBL/GenBank/DDBJ databases">
        <title>Andean soil-derived lignocellulolytic bacterial consortium as a source of novel taxa and putative plastic-active enzymes.</title>
        <authorList>
            <person name="Diaz-Garcia L."/>
            <person name="Chuvochina M."/>
            <person name="Feuerriegel G."/>
            <person name="Bunk B."/>
            <person name="Sproer C."/>
            <person name="Streit W.R."/>
            <person name="Rodriguez L.M."/>
            <person name="Overmann J."/>
            <person name="Jimenez D.J."/>
        </authorList>
    </citation>
    <scope>NUCLEOTIDE SEQUENCE</scope>
    <source>
        <strain evidence="1">MAG 4196</strain>
    </source>
</reference>